<keyword evidence="4" id="KW-1185">Reference proteome</keyword>
<name>A0A8D0GN82_SPHPU</name>
<feature type="domain" description="Histone deacetylase" evidence="2">
    <location>
        <begin position="65"/>
        <end position="108"/>
    </location>
</feature>
<feature type="region of interest" description="Disordered" evidence="1">
    <location>
        <begin position="1"/>
        <end position="42"/>
    </location>
</feature>
<dbReference type="Proteomes" id="UP000694392">
    <property type="component" value="Unplaced"/>
</dbReference>
<proteinExistence type="predicted"/>
<evidence type="ECO:0000256" key="1">
    <source>
        <dbReference type="SAM" id="MobiDB-lite"/>
    </source>
</evidence>
<feature type="compositionally biased region" description="Low complexity" evidence="1">
    <location>
        <begin position="11"/>
        <end position="21"/>
    </location>
</feature>
<feature type="compositionally biased region" description="Low complexity" evidence="1">
    <location>
        <begin position="31"/>
        <end position="41"/>
    </location>
</feature>
<dbReference type="PANTHER" id="PTHR10625:SF21">
    <property type="entry name" value="HISTONE DEACETYLASE 6"/>
    <property type="match status" value="1"/>
</dbReference>
<evidence type="ECO:0000313" key="3">
    <source>
        <dbReference type="Ensembl" id="ENSSPUP00000007353.1"/>
    </source>
</evidence>
<organism evidence="3 4">
    <name type="scientific">Sphenodon punctatus</name>
    <name type="common">Tuatara</name>
    <name type="synonym">Hatteria punctata</name>
    <dbReference type="NCBI Taxonomy" id="8508"/>
    <lineage>
        <taxon>Eukaryota</taxon>
        <taxon>Metazoa</taxon>
        <taxon>Chordata</taxon>
        <taxon>Craniata</taxon>
        <taxon>Vertebrata</taxon>
        <taxon>Euteleostomi</taxon>
        <taxon>Lepidosauria</taxon>
        <taxon>Sphenodontia</taxon>
        <taxon>Sphenodontidae</taxon>
        <taxon>Sphenodon</taxon>
    </lineage>
</organism>
<evidence type="ECO:0000313" key="4">
    <source>
        <dbReference type="Proteomes" id="UP000694392"/>
    </source>
</evidence>
<dbReference type="GO" id="GO:0000118">
    <property type="term" value="C:histone deacetylase complex"/>
    <property type="evidence" value="ECO:0007669"/>
    <property type="project" value="TreeGrafter"/>
</dbReference>
<dbReference type="SUPFAM" id="SSF52768">
    <property type="entry name" value="Arginase/deacetylase"/>
    <property type="match status" value="1"/>
</dbReference>
<dbReference type="InterPro" id="IPR037138">
    <property type="entry name" value="His_deacetylse_dom_sf"/>
</dbReference>
<protein>
    <recommendedName>
        <fullName evidence="2">Histone deacetylase domain-containing protein</fullName>
    </recommendedName>
</protein>
<reference evidence="3" key="2">
    <citation type="submission" date="2025-09" db="UniProtKB">
        <authorList>
            <consortium name="Ensembl"/>
        </authorList>
    </citation>
    <scope>IDENTIFICATION</scope>
</reference>
<dbReference type="Ensembl" id="ENSSPUT00000007835.1">
    <property type="protein sequence ID" value="ENSSPUP00000007353.1"/>
    <property type="gene ID" value="ENSSPUG00000005686.1"/>
</dbReference>
<dbReference type="InterPro" id="IPR023696">
    <property type="entry name" value="Ureohydrolase_dom_sf"/>
</dbReference>
<dbReference type="Pfam" id="PF00850">
    <property type="entry name" value="Hist_deacetyl"/>
    <property type="match status" value="1"/>
</dbReference>
<dbReference type="PANTHER" id="PTHR10625">
    <property type="entry name" value="HISTONE DEACETYLASE HDAC1-RELATED"/>
    <property type="match status" value="1"/>
</dbReference>
<dbReference type="GO" id="GO:0004407">
    <property type="term" value="F:histone deacetylase activity"/>
    <property type="evidence" value="ECO:0007669"/>
    <property type="project" value="TreeGrafter"/>
</dbReference>
<dbReference type="AlphaFoldDB" id="A0A8D0GN82"/>
<sequence length="126" mass="13191">MGIMGRGIPVETAAPTPEAAASQPGRGIPVETAAPTPEAAASQPWARDLLKCQLSPSDQSLPSVQIGMTDGDYLAAFLHVLLPVAFEFQPQLVLVAAGFDSVTGDPKVRIRPVSRPPPPCFSFDAL</sequence>
<accession>A0A8D0GN82</accession>
<dbReference type="GO" id="GO:0040029">
    <property type="term" value="P:epigenetic regulation of gene expression"/>
    <property type="evidence" value="ECO:0007669"/>
    <property type="project" value="TreeGrafter"/>
</dbReference>
<evidence type="ECO:0000259" key="2">
    <source>
        <dbReference type="Pfam" id="PF00850"/>
    </source>
</evidence>
<dbReference type="InterPro" id="IPR023801">
    <property type="entry name" value="His_deacetylse_dom"/>
</dbReference>
<dbReference type="Gene3D" id="3.40.800.20">
    <property type="entry name" value="Histone deacetylase domain"/>
    <property type="match status" value="1"/>
</dbReference>
<reference evidence="3" key="1">
    <citation type="submission" date="2025-08" db="UniProtKB">
        <authorList>
            <consortium name="Ensembl"/>
        </authorList>
    </citation>
    <scope>IDENTIFICATION</scope>
</reference>